<proteinExistence type="predicted"/>
<evidence type="ECO:0008006" key="3">
    <source>
        <dbReference type="Google" id="ProtNLM"/>
    </source>
</evidence>
<dbReference type="Proteomes" id="UP000829517">
    <property type="component" value="Unassembled WGS sequence"/>
</dbReference>
<reference evidence="1 2" key="1">
    <citation type="submission" date="2021-01" db="EMBL/GenBank/DDBJ databases">
        <title>Genome sequencing of Joostella atrarenae M1-2 (= KCTC 23194).</title>
        <authorList>
            <person name="Zakaria M.R."/>
            <person name="Lam M.Q."/>
            <person name="Chong C.S."/>
        </authorList>
    </citation>
    <scope>NUCLEOTIDE SEQUENCE [LARGE SCALE GENOMIC DNA]</scope>
    <source>
        <strain evidence="1 2">M1-2</strain>
    </source>
</reference>
<evidence type="ECO:0000313" key="1">
    <source>
        <dbReference type="EMBL" id="MCF8716294.1"/>
    </source>
</evidence>
<accession>A0ABS9J7A9</accession>
<sequence>MKFAADENAKLFIEKVKNWNQENKSKVRGLFRSSMLLYAVSIELIIKARGLYAEKENIKNDSIKNFYDFLKIWKGKSDGHNYFKIIEHYNIKINPEEKELLENFLSYTSWAGRFPYPKREDEVLNMEINGRKHGKISEKYQSKVNNFIDQQIEFMKL</sequence>
<dbReference type="RefSeq" id="WP_236960564.1">
    <property type="nucleotide sequence ID" value="NZ_JAETXX010000015.1"/>
</dbReference>
<dbReference type="EMBL" id="JAETXX010000015">
    <property type="protein sequence ID" value="MCF8716294.1"/>
    <property type="molecule type" value="Genomic_DNA"/>
</dbReference>
<name>A0ABS9J7A9_9FLAO</name>
<organism evidence="1 2">
    <name type="scientific">Joostella atrarenae</name>
    <dbReference type="NCBI Taxonomy" id="679257"/>
    <lineage>
        <taxon>Bacteria</taxon>
        <taxon>Pseudomonadati</taxon>
        <taxon>Bacteroidota</taxon>
        <taxon>Flavobacteriia</taxon>
        <taxon>Flavobacteriales</taxon>
        <taxon>Flavobacteriaceae</taxon>
        <taxon>Joostella</taxon>
    </lineage>
</organism>
<gene>
    <name evidence="1" type="ORF">JM658_15795</name>
</gene>
<comment type="caution">
    <text evidence="1">The sequence shown here is derived from an EMBL/GenBank/DDBJ whole genome shotgun (WGS) entry which is preliminary data.</text>
</comment>
<protein>
    <recommendedName>
        <fullName evidence="3">HEPN domain-containing protein</fullName>
    </recommendedName>
</protein>
<evidence type="ECO:0000313" key="2">
    <source>
        <dbReference type="Proteomes" id="UP000829517"/>
    </source>
</evidence>
<keyword evidence="2" id="KW-1185">Reference proteome</keyword>